<dbReference type="Proteomes" id="UP001430919">
    <property type="component" value="Unassembled WGS sequence"/>
</dbReference>
<keyword evidence="4" id="KW-1185">Reference proteome</keyword>
<evidence type="ECO:0000259" key="2">
    <source>
        <dbReference type="PROSITE" id="PS51747"/>
    </source>
</evidence>
<accession>A0ABS8MXR5</accession>
<protein>
    <recommendedName>
        <fullName evidence="2">CMP/dCMP-type deaminase domain-containing protein</fullName>
    </recommendedName>
</protein>
<dbReference type="InterPro" id="IPR002125">
    <property type="entry name" value="CMP_dCMP_dom"/>
</dbReference>
<dbReference type="PANTHER" id="PTHR11086:SF18">
    <property type="entry name" value="DEOXYCYTIDYLATE DEAMINASE"/>
    <property type="match status" value="1"/>
</dbReference>
<dbReference type="PROSITE" id="PS51747">
    <property type="entry name" value="CYT_DCMP_DEAMINASES_2"/>
    <property type="match status" value="1"/>
</dbReference>
<dbReference type="InterPro" id="IPR015517">
    <property type="entry name" value="dCMP_deaminase-rel"/>
</dbReference>
<dbReference type="SUPFAM" id="SSF53927">
    <property type="entry name" value="Cytidine deaminase-like"/>
    <property type="match status" value="1"/>
</dbReference>
<reference evidence="3" key="1">
    <citation type="submission" date="2021-11" db="EMBL/GenBank/DDBJ databases">
        <title>Description of novel Flavobacterium species.</title>
        <authorList>
            <person name="Saticioglu I.B."/>
            <person name="Ay H."/>
            <person name="Altun S."/>
            <person name="Duman M."/>
        </authorList>
    </citation>
    <scope>NUCLEOTIDE SEQUENCE</scope>
    <source>
        <strain evidence="3">F-65</strain>
    </source>
</reference>
<dbReference type="InterPro" id="IPR016193">
    <property type="entry name" value="Cytidine_deaminase-like"/>
</dbReference>
<proteinExistence type="predicted"/>
<name>A0ABS8MXR5_9FLAO</name>
<keyword evidence="1" id="KW-0378">Hydrolase</keyword>
<comment type="caution">
    <text evidence="3">The sequence shown here is derived from an EMBL/GenBank/DDBJ whole genome shotgun (WGS) entry which is preliminary data.</text>
</comment>
<gene>
    <name evidence="3" type="ORF">LNQ49_18470</name>
</gene>
<dbReference type="Pfam" id="PF00383">
    <property type="entry name" value="dCMP_cyt_deam_1"/>
    <property type="match status" value="1"/>
</dbReference>
<dbReference type="PANTHER" id="PTHR11086">
    <property type="entry name" value="DEOXYCYTIDYLATE DEAMINASE-RELATED"/>
    <property type="match status" value="1"/>
</dbReference>
<organism evidence="3 4">
    <name type="scientific">Flavobacterium pisciphilum</name>
    <dbReference type="NCBI Taxonomy" id="2893755"/>
    <lineage>
        <taxon>Bacteria</taxon>
        <taxon>Pseudomonadati</taxon>
        <taxon>Bacteroidota</taxon>
        <taxon>Flavobacteriia</taxon>
        <taxon>Flavobacteriales</taxon>
        <taxon>Flavobacteriaceae</taxon>
        <taxon>Flavobacterium</taxon>
    </lineage>
</organism>
<evidence type="ECO:0000313" key="3">
    <source>
        <dbReference type="EMBL" id="MCC9073566.1"/>
    </source>
</evidence>
<evidence type="ECO:0000313" key="4">
    <source>
        <dbReference type="Proteomes" id="UP001430919"/>
    </source>
</evidence>
<dbReference type="EMBL" id="JAJJMO010000001">
    <property type="protein sequence ID" value="MCC9073566.1"/>
    <property type="molecule type" value="Genomic_DNA"/>
</dbReference>
<sequence>MKLKKLYSLRKDFTIIGLTGRVGSGCSEIAKWLLSDNFDNNILNSVKRNSLEAEEIKFEICCNYLSHSDNWKQFHVIYYKDVLLLHLFHQGIIENKEDINSSIKNIIDIIFQNGENGTFKKFTNRFDLKIDSILINKIGDFLNKNKKWFEKLIELSCNDLNVCLKEKKDDPDFFEFYFNFFEQFSKEFYEILNNYDITKRTRLVHDLANNLREYGTVRNLEHNIQKKDKTLDNIYTVAETINKLIKVWKANSENTKIVIDALKNSLELMYFKEKYSAFYMIATNKSDIERREYVEKQIRDKYKHLDNDSVLKHSNQILFLDENEYDGGDVNKGEFSSPDTENCIQKSDYHIYFSNTEQGKKEKPQSTSNYDFLSIDRQLVKLTSLIHQPGIITPTGIERCMQVAYNAKFNSGCISRQVGAVVTDENYSVKSIGWNDVAQHQIPCNLRNVENLLTPSPSNLFSDYEKSGGEFRDENDNVRTFKDFLQEDYKDLKNVAVNLEGKNCPFCFKSVQNTYEKEKNQVHTRSLHAEENAMMQITKNGGNGLKGGNLFTTASPCELCSKKAFQLGIKKVFYIDPYPGIATKHTLKNGINETYNPQLIMFQGAVGRAFHKLYEPFMAYKDELKILTNISPRERFNEEDIKKLSEKFKKQPELFEKVKSEISK</sequence>
<dbReference type="Gene3D" id="3.40.140.10">
    <property type="entry name" value="Cytidine Deaminase, domain 2"/>
    <property type="match status" value="1"/>
</dbReference>
<dbReference type="RefSeq" id="WP_229990482.1">
    <property type="nucleotide sequence ID" value="NZ_JAJJMO010000001.1"/>
</dbReference>
<evidence type="ECO:0000256" key="1">
    <source>
        <dbReference type="ARBA" id="ARBA00022801"/>
    </source>
</evidence>
<feature type="domain" description="CMP/dCMP-type deaminase" evidence="2">
    <location>
        <begin position="395"/>
        <end position="598"/>
    </location>
</feature>